<evidence type="ECO:0000256" key="1">
    <source>
        <dbReference type="ARBA" id="ARBA00007865"/>
    </source>
</evidence>
<dbReference type="PANTHER" id="PTHR34861:SF11">
    <property type="entry name" value="CYCLASE"/>
    <property type="match status" value="1"/>
</dbReference>
<gene>
    <name evidence="2" type="ORF">K7432_012100</name>
</gene>
<sequence length="323" mass="36453">MSLPDYDHLPINSKYPGKTAWGVWGEEDSLGTLNKVTTEATTKAAQCVKKGQYFPLNWEMEKPHKTLLGRPTLKHRLKPLTPTNLAFDDEYDDFNTQASSQWDELNHFCYIAAGKYYNNIDASEMTPEKENHGHKRLGIHHVARRGIATRAVLLDYGRWAQKNRPDFDPFQRNNEITVEELDKVAKAQKVTFRQGDILLLRTGWITKHDQLGENFATEIPDPIQVSSAGVKAGEDTFAWMWNHHFAAVAADNVAFEAWPPADMKDSCHSLFLGGWGMPIGELFYLDALAESSAEDGIYEYFFTSAPLNKYQGVASPPNALCIK</sequence>
<dbReference type="Proteomes" id="UP001479436">
    <property type="component" value="Unassembled WGS sequence"/>
</dbReference>
<accession>A0ABR2VTM5</accession>
<dbReference type="SUPFAM" id="SSF102198">
    <property type="entry name" value="Putative cyclase"/>
    <property type="match status" value="1"/>
</dbReference>
<comment type="similarity">
    <text evidence="1">Belongs to the Cyclase 1 superfamily.</text>
</comment>
<dbReference type="InterPro" id="IPR037175">
    <property type="entry name" value="KFase_sf"/>
</dbReference>
<evidence type="ECO:0008006" key="4">
    <source>
        <dbReference type="Google" id="ProtNLM"/>
    </source>
</evidence>
<keyword evidence="3" id="KW-1185">Reference proteome</keyword>
<dbReference type="Gene3D" id="3.50.30.50">
    <property type="entry name" value="Putative cyclase"/>
    <property type="match status" value="1"/>
</dbReference>
<dbReference type="InterPro" id="IPR007325">
    <property type="entry name" value="KFase/CYL"/>
</dbReference>
<comment type="caution">
    <text evidence="2">The sequence shown here is derived from an EMBL/GenBank/DDBJ whole genome shotgun (WGS) entry which is preliminary data.</text>
</comment>
<evidence type="ECO:0000313" key="3">
    <source>
        <dbReference type="Proteomes" id="UP001479436"/>
    </source>
</evidence>
<protein>
    <recommendedName>
        <fullName evidence="4">Cyclase</fullName>
    </recommendedName>
</protein>
<dbReference type="PANTHER" id="PTHR34861">
    <property type="match status" value="1"/>
</dbReference>
<reference evidence="2 3" key="1">
    <citation type="submission" date="2023-04" db="EMBL/GenBank/DDBJ databases">
        <title>Genome of Basidiobolus ranarum AG-B5.</title>
        <authorList>
            <person name="Stajich J.E."/>
            <person name="Carter-House D."/>
            <person name="Gryganskyi A."/>
        </authorList>
    </citation>
    <scope>NUCLEOTIDE SEQUENCE [LARGE SCALE GENOMIC DNA]</scope>
    <source>
        <strain evidence="2 3">AG-B5</strain>
    </source>
</reference>
<name>A0ABR2VTM5_9FUNG</name>
<dbReference type="Pfam" id="PF04199">
    <property type="entry name" value="Cyclase"/>
    <property type="match status" value="1"/>
</dbReference>
<evidence type="ECO:0000313" key="2">
    <source>
        <dbReference type="EMBL" id="KAK9700629.1"/>
    </source>
</evidence>
<dbReference type="EMBL" id="JASJQH010007887">
    <property type="protein sequence ID" value="KAK9700629.1"/>
    <property type="molecule type" value="Genomic_DNA"/>
</dbReference>
<organism evidence="2 3">
    <name type="scientific">Basidiobolus ranarum</name>
    <dbReference type="NCBI Taxonomy" id="34480"/>
    <lineage>
        <taxon>Eukaryota</taxon>
        <taxon>Fungi</taxon>
        <taxon>Fungi incertae sedis</taxon>
        <taxon>Zoopagomycota</taxon>
        <taxon>Entomophthoromycotina</taxon>
        <taxon>Basidiobolomycetes</taxon>
        <taxon>Basidiobolales</taxon>
        <taxon>Basidiobolaceae</taxon>
        <taxon>Basidiobolus</taxon>
    </lineage>
</organism>
<proteinExistence type="inferred from homology"/>